<protein>
    <submittedName>
        <fullName evidence="2">Lignin medium expressed protein 12</fullName>
    </submittedName>
</protein>
<dbReference type="AlphaFoldDB" id="W4KCP9"/>
<reference evidence="2 3" key="1">
    <citation type="journal article" date="2012" name="New Phytol.">
        <title>Insight into trade-off between wood decay and parasitism from the genome of a fungal forest pathogen.</title>
        <authorList>
            <person name="Olson A."/>
            <person name="Aerts A."/>
            <person name="Asiegbu F."/>
            <person name="Belbahri L."/>
            <person name="Bouzid O."/>
            <person name="Broberg A."/>
            <person name="Canback B."/>
            <person name="Coutinho P.M."/>
            <person name="Cullen D."/>
            <person name="Dalman K."/>
            <person name="Deflorio G."/>
            <person name="van Diepen L.T."/>
            <person name="Dunand C."/>
            <person name="Duplessis S."/>
            <person name="Durling M."/>
            <person name="Gonthier P."/>
            <person name="Grimwood J."/>
            <person name="Fossdal C.G."/>
            <person name="Hansson D."/>
            <person name="Henrissat B."/>
            <person name="Hietala A."/>
            <person name="Himmelstrand K."/>
            <person name="Hoffmeister D."/>
            <person name="Hogberg N."/>
            <person name="James T.Y."/>
            <person name="Karlsson M."/>
            <person name="Kohler A."/>
            <person name="Kues U."/>
            <person name="Lee Y.H."/>
            <person name="Lin Y.C."/>
            <person name="Lind M."/>
            <person name="Lindquist E."/>
            <person name="Lombard V."/>
            <person name="Lucas S."/>
            <person name="Lunden K."/>
            <person name="Morin E."/>
            <person name="Murat C."/>
            <person name="Park J."/>
            <person name="Raffaello T."/>
            <person name="Rouze P."/>
            <person name="Salamov A."/>
            <person name="Schmutz J."/>
            <person name="Solheim H."/>
            <person name="Stahlberg J."/>
            <person name="Velez H."/>
            <person name="de Vries R.P."/>
            <person name="Wiebenga A."/>
            <person name="Woodward S."/>
            <person name="Yakovlev I."/>
            <person name="Garbelotto M."/>
            <person name="Martin F."/>
            <person name="Grigoriev I.V."/>
            <person name="Stenlid J."/>
        </authorList>
    </citation>
    <scope>NUCLEOTIDE SEQUENCE [LARGE SCALE GENOMIC DNA]</scope>
    <source>
        <strain evidence="2 3">TC 32-1</strain>
    </source>
</reference>
<gene>
    <name evidence="2" type="primary">lep12</name>
    <name evidence="2" type="ORF">HETIRDRAFT_148569</name>
</gene>
<accession>W4KCP9</accession>
<dbReference type="KEGG" id="hir:HETIRDRAFT_148569"/>
<dbReference type="InParanoid" id="W4KCP9"/>
<proteinExistence type="predicted"/>
<keyword evidence="3" id="KW-1185">Reference proteome</keyword>
<name>W4KCP9_HETIT</name>
<dbReference type="Proteomes" id="UP000030671">
    <property type="component" value="Unassembled WGS sequence"/>
</dbReference>
<feature type="region of interest" description="Disordered" evidence="1">
    <location>
        <begin position="83"/>
        <end position="102"/>
    </location>
</feature>
<dbReference type="RefSeq" id="XP_009545399.1">
    <property type="nucleotide sequence ID" value="XM_009547104.1"/>
</dbReference>
<dbReference type="EMBL" id="KI925457">
    <property type="protein sequence ID" value="ETW83115.1"/>
    <property type="molecule type" value="Genomic_DNA"/>
</dbReference>
<evidence type="ECO:0000313" key="2">
    <source>
        <dbReference type="EMBL" id="ETW83115.1"/>
    </source>
</evidence>
<dbReference type="HOGENOM" id="CLU_1949082_0_0_1"/>
<dbReference type="GeneID" id="20667279"/>
<sequence>MGRDINPGGGSECSRTDGNPRPCRVSETARAPVHDPSISSGSSSESRLLAPRGLACAFTGWIASLRLDGCGAPPPKVWPWGSLSGATGASNARASSDLSGSNISIGGRKYVKDLGGSPSDVVASRILCW</sequence>
<evidence type="ECO:0000256" key="1">
    <source>
        <dbReference type="SAM" id="MobiDB-lite"/>
    </source>
</evidence>
<organism evidence="2 3">
    <name type="scientific">Heterobasidion irregulare (strain TC 32-1)</name>
    <dbReference type="NCBI Taxonomy" id="747525"/>
    <lineage>
        <taxon>Eukaryota</taxon>
        <taxon>Fungi</taxon>
        <taxon>Dikarya</taxon>
        <taxon>Basidiomycota</taxon>
        <taxon>Agaricomycotina</taxon>
        <taxon>Agaricomycetes</taxon>
        <taxon>Russulales</taxon>
        <taxon>Bondarzewiaceae</taxon>
        <taxon>Heterobasidion</taxon>
        <taxon>Heterobasidion annosum species complex</taxon>
    </lineage>
</organism>
<feature type="region of interest" description="Disordered" evidence="1">
    <location>
        <begin position="1"/>
        <end position="47"/>
    </location>
</feature>
<feature type="compositionally biased region" description="Low complexity" evidence="1">
    <location>
        <begin position="37"/>
        <end position="46"/>
    </location>
</feature>
<evidence type="ECO:0000313" key="3">
    <source>
        <dbReference type="Proteomes" id="UP000030671"/>
    </source>
</evidence>
<feature type="compositionally biased region" description="Polar residues" evidence="1">
    <location>
        <begin position="84"/>
        <end position="102"/>
    </location>
</feature>